<feature type="domain" description="EamA" evidence="7">
    <location>
        <begin position="12"/>
        <end position="144"/>
    </location>
</feature>
<feature type="transmembrane region" description="Helical" evidence="6">
    <location>
        <begin position="271"/>
        <end position="288"/>
    </location>
</feature>
<dbReference type="SUPFAM" id="SSF103481">
    <property type="entry name" value="Multidrug resistance efflux transporter EmrE"/>
    <property type="match status" value="2"/>
</dbReference>
<dbReference type="PANTHER" id="PTHR32322">
    <property type="entry name" value="INNER MEMBRANE TRANSPORTER"/>
    <property type="match status" value="1"/>
</dbReference>
<keyword evidence="4 6" id="KW-1133">Transmembrane helix</keyword>
<feature type="transmembrane region" description="Helical" evidence="6">
    <location>
        <begin position="33"/>
        <end position="55"/>
    </location>
</feature>
<evidence type="ECO:0000256" key="6">
    <source>
        <dbReference type="SAM" id="Phobius"/>
    </source>
</evidence>
<feature type="transmembrane region" description="Helical" evidence="6">
    <location>
        <begin position="157"/>
        <end position="176"/>
    </location>
</feature>
<proteinExistence type="inferred from homology"/>
<evidence type="ECO:0000256" key="2">
    <source>
        <dbReference type="ARBA" id="ARBA00007362"/>
    </source>
</evidence>
<feature type="transmembrane region" description="Helical" evidence="6">
    <location>
        <begin position="75"/>
        <end position="95"/>
    </location>
</feature>
<keyword evidence="3 6" id="KW-0812">Transmembrane</keyword>
<feature type="transmembrane region" description="Helical" evidence="6">
    <location>
        <begin position="213"/>
        <end position="236"/>
    </location>
</feature>
<comment type="similarity">
    <text evidence="2">Belongs to the EamA transporter family.</text>
</comment>
<dbReference type="InterPro" id="IPR037185">
    <property type="entry name" value="EmrE-like"/>
</dbReference>
<keyword evidence="9" id="KW-1185">Reference proteome</keyword>
<dbReference type="InterPro" id="IPR050638">
    <property type="entry name" value="AA-Vitamin_Transporters"/>
</dbReference>
<comment type="caution">
    <text evidence="8">The sequence shown here is derived from an EMBL/GenBank/DDBJ whole genome shotgun (WGS) entry which is preliminary data.</text>
</comment>
<feature type="transmembrane region" description="Helical" evidence="6">
    <location>
        <begin position="188"/>
        <end position="207"/>
    </location>
</feature>
<feature type="transmembrane region" description="Helical" evidence="6">
    <location>
        <begin position="248"/>
        <end position="265"/>
    </location>
</feature>
<protein>
    <submittedName>
        <fullName evidence="8">DMT family transporter</fullName>
    </submittedName>
</protein>
<keyword evidence="5 6" id="KW-0472">Membrane</keyword>
<evidence type="ECO:0000313" key="9">
    <source>
        <dbReference type="Proteomes" id="UP001595692"/>
    </source>
</evidence>
<organism evidence="8 9">
    <name type="scientific">Pseudaeromonas sharmana</name>
    <dbReference type="NCBI Taxonomy" id="328412"/>
    <lineage>
        <taxon>Bacteria</taxon>
        <taxon>Pseudomonadati</taxon>
        <taxon>Pseudomonadota</taxon>
        <taxon>Gammaproteobacteria</taxon>
        <taxon>Aeromonadales</taxon>
        <taxon>Aeromonadaceae</taxon>
        <taxon>Pseudaeromonas</taxon>
    </lineage>
</organism>
<evidence type="ECO:0000256" key="4">
    <source>
        <dbReference type="ARBA" id="ARBA00022989"/>
    </source>
</evidence>
<evidence type="ECO:0000259" key="7">
    <source>
        <dbReference type="Pfam" id="PF00892"/>
    </source>
</evidence>
<reference evidence="9" key="1">
    <citation type="journal article" date="2019" name="Int. J. Syst. Evol. Microbiol.">
        <title>The Global Catalogue of Microorganisms (GCM) 10K type strain sequencing project: providing services to taxonomists for standard genome sequencing and annotation.</title>
        <authorList>
            <consortium name="The Broad Institute Genomics Platform"/>
            <consortium name="The Broad Institute Genome Sequencing Center for Infectious Disease"/>
            <person name="Wu L."/>
            <person name="Ma J."/>
        </authorList>
    </citation>
    <scope>NUCLEOTIDE SEQUENCE [LARGE SCALE GENOMIC DNA]</scope>
    <source>
        <strain evidence="9">CCUG 54939</strain>
    </source>
</reference>
<accession>A0ABV8CN26</accession>
<feature type="transmembrane region" description="Helical" evidence="6">
    <location>
        <begin position="130"/>
        <end position="151"/>
    </location>
</feature>
<sequence>MSGHDERKAWGYALLTVLFWSTVATAFKLSLRFFAPAQLLLVAVITSVLLLGGILASQRRLAVAWRTLSARPGHFLLLGTLNPALYYLLLFEAYARLPAQQAQAINYTWAIALSLLAVPFLGQALRRRDLVAIVLAYLGALIIATRGDVLALHFDSVTGVVLALMSTLIWAGYWLLNARQQEEPVLSLFLTFCCSLPLILLACGILADFRLIAWQGWVGALYIGLFEMGIAFVCWLQALRLTRHAARISNLIFLSPFLSLLLLRWFANEPIASATPLGLAFIVLALLIQQWRRKTAAD</sequence>
<evidence type="ECO:0000256" key="1">
    <source>
        <dbReference type="ARBA" id="ARBA00004141"/>
    </source>
</evidence>
<comment type="subcellular location">
    <subcellularLocation>
        <location evidence="1">Membrane</location>
        <topology evidence="1">Multi-pass membrane protein</topology>
    </subcellularLocation>
</comment>
<name>A0ABV8CN26_9GAMM</name>
<dbReference type="Pfam" id="PF00892">
    <property type="entry name" value="EamA"/>
    <property type="match status" value="2"/>
</dbReference>
<dbReference type="Proteomes" id="UP001595692">
    <property type="component" value="Unassembled WGS sequence"/>
</dbReference>
<feature type="domain" description="EamA" evidence="7">
    <location>
        <begin position="158"/>
        <end position="288"/>
    </location>
</feature>
<feature type="transmembrane region" description="Helical" evidence="6">
    <location>
        <begin position="9"/>
        <end position="27"/>
    </location>
</feature>
<dbReference type="RefSeq" id="WP_377151743.1">
    <property type="nucleotide sequence ID" value="NZ_JBHSAF010000007.1"/>
</dbReference>
<evidence type="ECO:0000256" key="3">
    <source>
        <dbReference type="ARBA" id="ARBA00022692"/>
    </source>
</evidence>
<dbReference type="InterPro" id="IPR000620">
    <property type="entry name" value="EamA_dom"/>
</dbReference>
<dbReference type="EMBL" id="JBHSAF010000007">
    <property type="protein sequence ID" value="MFC3913415.1"/>
    <property type="molecule type" value="Genomic_DNA"/>
</dbReference>
<evidence type="ECO:0000256" key="5">
    <source>
        <dbReference type="ARBA" id="ARBA00023136"/>
    </source>
</evidence>
<evidence type="ECO:0000313" key="8">
    <source>
        <dbReference type="EMBL" id="MFC3913415.1"/>
    </source>
</evidence>
<feature type="transmembrane region" description="Helical" evidence="6">
    <location>
        <begin position="107"/>
        <end position="125"/>
    </location>
</feature>
<dbReference type="PANTHER" id="PTHR32322:SF2">
    <property type="entry name" value="EAMA DOMAIN-CONTAINING PROTEIN"/>
    <property type="match status" value="1"/>
</dbReference>
<gene>
    <name evidence="8" type="ORF">ACFOSS_08060</name>
</gene>